<dbReference type="Proteomes" id="UP000663836">
    <property type="component" value="Unassembled WGS sequence"/>
</dbReference>
<dbReference type="EMBL" id="CAJOBD010000544">
    <property type="protein sequence ID" value="CAF3685827.1"/>
    <property type="molecule type" value="Genomic_DNA"/>
</dbReference>
<feature type="transmembrane region" description="Helical" evidence="1">
    <location>
        <begin position="402"/>
        <end position="426"/>
    </location>
</feature>
<comment type="caution">
    <text evidence="2">The sequence shown here is derived from an EMBL/GenBank/DDBJ whole genome shotgun (WGS) entry which is preliminary data.</text>
</comment>
<organism evidence="2 3">
    <name type="scientific">Rotaria sordida</name>
    <dbReference type="NCBI Taxonomy" id="392033"/>
    <lineage>
        <taxon>Eukaryota</taxon>
        <taxon>Metazoa</taxon>
        <taxon>Spiralia</taxon>
        <taxon>Gnathifera</taxon>
        <taxon>Rotifera</taxon>
        <taxon>Eurotatoria</taxon>
        <taxon>Bdelloidea</taxon>
        <taxon>Philodinida</taxon>
        <taxon>Philodinidae</taxon>
        <taxon>Rotaria</taxon>
    </lineage>
</organism>
<evidence type="ECO:0000313" key="2">
    <source>
        <dbReference type="EMBL" id="CAF3685827.1"/>
    </source>
</evidence>
<evidence type="ECO:0000313" key="3">
    <source>
        <dbReference type="Proteomes" id="UP000663836"/>
    </source>
</evidence>
<feature type="transmembrane region" description="Helical" evidence="1">
    <location>
        <begin position="121"/>
        <end position="149"/>
    </location>
</feature>
<sequence length="482" mass="57189">MIQQTMSISCQRIQIAYKAKFISKSNDYILIEKKSFINWFDQKFTQMNIRFPWNLIGQQLDEDNNKSFLIQFTFQLNNYYQSSWNNEFKQEKSRIYSHVINTLQSVLNNDYYSKKRKACHILFQCIYSVFLICLLLTSGFLLWMIIIIIEGITIERKIHDYIEKSSLELISFIEHTAFITNCFFNSIEINDDKFESTLITNETLHTNFDLKFALNGVSFLTNIFHDLSIHLKNLKNLFHFWFITRLITIIFTAIFLILYGFVVYLLLKKLRCSYFKSCQYTKMSFILSIIYWIGFVLWFTKFVILLPHVAGACSACNDLKQKQVYNSLLFASKWFNSTFLIAMNNEPIDIDQLIEKCKQNLPLLSINDFIRLALLENKMDKIDNINIDKMNIEDIDLNQYHLFHYLITSIITTISHLLLYLITILLHRCIQNYKYKSCHLKFSFQSSPILTTNHSMIIPSNQNQQDEIETKIEYQNHPIIIQ</sequence>
<proteinExistence type="predicted"/>
<reference evidence="2" key="1">
    <citation type="submission" date="2021-02" db="EMBL/GenBank/DDBJ databases">
        <authorList>
            <person name="Nowell W R."/>
        </authorList>
    </citation>
    <scope>NUCLEOTIDE SEQUENCE</scope>
</reference>
<feature type="transmembrane region" description="Helical" evidence="1">
    <location>
        <begin position="240"/>
        <end position="267"/>
    </location>
</feature>
<keyword evidence="1" id="KW-0472">Membrane</keyword>
<protein>
    <submittedName>
        <fullName evidence="2">Uncharacterized protein</fullName>
    </submittedName>
</protein>
<keyword evidence="1" id="KW-0812">Transmembrane</keyword>
<keyword evidence="1" id="KW-1133">Transmembrane helix</keyword>
<dbReference type="AlphaFoldDB" id="A0A818TRB5"/>
<evidence type="ECO:0000256" key="1">
    <source>
        <dbReference type="SAM" id="Phobius"/>
    </source>
</evidence>
<accession>A0A818TRB5</accession>
<feature type="transmembrane region" description="Helical" evidence="1">
    <location>
        <begin position="279"/>
        <end position="299"/>
    </location>
</feature>
<gene>
    <name evidence="2" type="ORF">JBS370_LOCUS8509</name>
</gene>
<name>A0A818TRB5_9BILA</name>